<keyword evidence="6 17" id="KW-0679">Respiratory chain</keyword>
<keyword evidence="13 17" id="KW-0830">Ubiquinone</keyword>
<feature type="transmembrane region" description="Helical" evidence="17">
    <location>
        <begin position="92"/>
        <end position="109"/>
    </location>
</feature>
<keyword evidence="14 17" id="KW-0496">Mitochondrion</keyword>
<evidence type="ECO:0000256" key="1">
    <source>
        <dbReference type="ARBA" id="ARBA00004448"/>
    </source>
</evidence>
<keyword evidence="9 17" id="KW-1278">Translocase</keyword>
<evidence type="ECO:0000256" key="15">
    <source>
        <dbReference type="ARBA" id="ARBA00023136"/>
    </source>
</evidence>
<keyword evidence="11 17" id="KW-1133">Transmembrane helix</keyword>
<feature type="transmembrane region" description="Helical" evidence="17">
    <location>
        <begin position="61"/>
        <end position="80"/>
    </location>
</feature>
<dbReference type="PANTHER" id="PTHR46552">
    <property type="entry name" value="NADH-UBIQUINONE OXIDOREDUCTASE CHAIN 2"/>
    <property type="match status" value="1"/>
</dbReference>
<organism evidence="19">
    <name type="scientific">Ceraesignum maximum</name>
    <dbReference type="NCBI Taxonomy" id="1522080"/>
    <lineage>
        <taxon>Eukaryota</taxon>
        <taxon>Metazoa</taxon>
        <taxon>Spiralia</taxon>
        <taxon>Lophotrochozoa</taxon>
        <taxon>Mollusca</taxon>
        <taxon>Gastropoda</taxon>
        <taxon>Caenogastropoda</taxon>
        <taxon>Littorinimorpha</taxon>
        <taxon>Vermetoidea</taxon>
        <taxon>Vermetidae</taxon>
        <taxon>Ceraesignum</taxon>
    </lineage>
</organism>
<dbReference type="InterPro" id="IPR001750">
    <property type="entry name" value="ND/Mrp_TM"/>
</dbReference>
<dbReference type="GeneID" id="9830117"/>
<keyword evidence="8 17" id="KW-0999">Mitochondrion inner membrane</keyword>
<gene>
    <name evidence="19" type="primary">ND2</name>
</gene>
<feature type="transmembrane region" description="Helical" evidence="17">
    <location>
        <begin position="317"/>
        <end position="338"/>
    </location>
</feature>
<evidence type="ECO:0000256" key="16">
    <source>
        <dbReference type="ARBA" id="ARBA00049551"/>
    </source>
</evidence>
<evidence type="ECO:0000256" key="9">
    <source>
        <dbReference type="ARBA" id="ARBA00022967"/>
    </source>
</evidence>
<geneLocation type="mitochondrion" evidence="19"/>
<evidence type="ECO:0000256" key="14">
    <source>
        <dbReference type="ARBA" id="ARBA00023128"/>
    </source>
</evidence>
<dbReference type="PRINTS" id="PR01436">
    <property type="entry name" value="NADHDHGNASE2"/>
</dbReference>
<comment type="similarity">
    <text evidence="2 17">Belongs to the complex I subunit 2 family.</text>
</comment>
<evidence type="ECO:0000259" key="18">
    <source>
        <dbReference type="Pfam" id="PF00361"/>
    </source>
</evidence>
<dbReference type="RefSeq" id="YP_003934367.1">
    <property type="nucleotide sequence ID" value="NC_014583.1"/>
</dbReference>
<keyword evidence="10 17" id="KW-0249">Electron transport</keyword>
<evidence type="ECO:0000256" key="6">
    <source>
        <dbReference type="ARBA" id="ARBA00022660"/>
    </source>
</evidence>
<dbReference type="Pfam" id="PF00361">
    <property type="entry name" value="Proton_antipo_M"/>
    <property type="match status" value="1"/>
</dbReference>
<dbReference type="EMBL" id="HM174253">
    <property type="protein sequence ID" value="ADI79389.1"/>
    <property type="molecule type" value="Genomic_DNA"/>
</dbReference>
<feature type="domain" description="NADH:quinone oxidoreductase/Mrp antiporter transmembrane" evidence="18">
    <location>
        <begin position="25"/>
        <end position="290"/>
    </location>
</feature>
<evidence type="ECO:0000256" key="10">
    <source>
        <dbReference type="ARBA" id="ARBA00022982"/>
    </source>
</evidence>
<evidence type="ECO:0000256" key="8">
    <source>
        <dbReference type="ARBA" id="ARBA00022792"/>
    </source>
</evidence>
<dbReference type="GO" id="GO:0005743">
    <property type="term" value="C:mitochondrial inner membrane"/>
    <property type="evidence" value="ECO:0007669"/>
    <property type="project" value="UniProtKB-SubCell"/>
</dbReference>
<evidence type="ECO:0000256" key="13">
    <source>
        <dbReference type="ARBA" id="ARBA00023075"/>
    </source>
</evidence>
<evidence type="ECO:0000313" key="19">
    <source>
        <dbReference type="EMBL" id="ADI79389.1"/>
    </source>
</evidence>
<dbReference type="CTD" id="4536"/>
<keyword evidence="5" id="KW-0813">Transport</keyword>
<dbReference type="GO" id="GO:0006120">
    <property type="term" value="P:mitochondrial electron transport, NADH to ubiquinone"/>
    <property type="evidence" value="ECO:0007669"/>
    <property type="project" value="InterPro"/>
</dbReference>
<proteinExistence type="inferred from homology"/>
<feature type="transmembrane region" description="Helical" evidence="17">
    <location>
        <begin position="275"/>
        <end position="296"/>
    </location>
</feature>
<dbReference type="AlphaFoldDB" id="E2FLS3"/>
<feature type="transmembrane region" description="Helical" evidence="17">
    <location>
        <begin position="243"/>
        <end position="263"/>
    </location>
</feature>
<feature type="transmembrane region" description="Helical" evidence="17">
    <location>
        <begin position="179"/>
        <end position="197"/>
    </location>
</feature>
<feature type="transmembrane region" description="Helical" evidence="17">
    <location>
        <begin position="141"/>
        <end position="167"/>
    </location>
</feature>
<evidence type="ECO:0000256" key="17">
    <source>
        <dbReference type="RuleBase" id="RU003403"/>
    </source>
</evidence>
<dbReference type="GO" id="GO:0008137">
    <property type="term" value="F:NADH dehydrogenase (ubiquinone) activity"/>
    <property type="evidence" value="ECO:0007669"/>
    <property type="project" value="UniProtKB-EC"/>
</dbReference>
<keyword evidence="15 17" id="KW-0472">Membrane</keyword>
<protein>
    <recommendedName>
        <fullName evidence="4 17">NADH-ubiquinone oxidoreductase chain 2</fullName>
        <ecNumber evidence="3 17">7.1.1.2</ecNumber>
    </recommendedName>
</protein>
<dbReference type="InterPro" id="IPR003917">
    <property type="entry name" value="NADH_UbQ_OxRdtase_chain2"/>
</dbReference>
<evidence type="ECO:0000256" key="4">
    <source>
        <dbReference type="ARBA" id="ARBA00021008"/>
    </source>
</evidence>
<accession>E2FLS3</accession>
<evidence type="ECO:0000256" key="7">
    <source>
        <dbReference type="ARBA" id="ARBA00022692"/>
    </source>
</evidence>
<name>E2FLS3_9CAEN</name>
<keyword evidence="7 17" id="KW-0812">Transmembrane</keyword>
<comment type="subcellular location">
    <subcellularLocation>
        <location evidence="1 17">Mitochondrion inner membrane</location>
        <topology evidence="1 17">Multi-pass membrane protein</topology>
    </subcellularLocation>
</comment>
<comment type="function">
    <text evidence="17">Core subunit of the mitochondrial membrane respiratory chain NADH dehydrogenase (Complex I) which catalyzes electron transfer from NADH through the respiratory chain, using ubiquinone as an electron acceptor. Essential for the catalytic activity and assembly of complex I.</text>
</comment>
<evidence type="ECO:0000256" key="5">
    <source>
        <dbReference type="ARBA" id="ARBA00022448"/>
    </source>
</evidence>
<feature type="transmembrane region" description="Helical" evidence="17">
    <location>
        <begin position="7"/>
        <end position="23"/>
    </location>
</feature>
<dbReference type="PANTHER" id="PTHR46552:SF1">
    <property type="entry name" value="NADH-UBIQUINONE OXIDOREDUCTASE CHAIN 2"/>
    <property type="match status" value="1"/>
</dbReference>
<sequence length="339" mass="36377">MFSAFPYVLLFVCTMFFGTLLSVTSSHWLMAWVGLEVNLMGFLPLLVYHGTLLESESGVKYFIVQSLGSIFLLGGSLWAFDIALGLKISESPKFAVLVIMAGLLIKLGAAPIGHFWVPSVLVGLSWATGMLLVTLQKVAPIFLMSVVVSSITSGFLVTAAMLCALIGGLGGMNQTQIRALLAYSSVNHLSWILLSVLVSEKALIVYLSIYILINILTFLAVWNSNIKGSLSLGNPGAMTKEDSFFLLISLLSLAGLPPLLGFLPKVVVISFTVSTNVWFSLFPLILGSLFSLFYYLSLSYSCFIGRSAGGAPNISESFSKVSCLCALFNMVGGAALFVL</sequence>
<feature type="transmembrane region" description="Helical" evidence="17">
    <location>
        <begin position="116"/>
        <end position="135"/>
    </location>
</feature>
<comment type="catalytic activity">
    <reaction evidence="16 17">
        <text>a ubiquinone + NADH + 5 H(+)(in) = a ubiquinol + NAD(+) + 4 H(+)(out)</text>
        <dbReference type="Rhea" id="RHEA:29091"/>
        <dbReference type="Rhea" id="RHEA-COMP:9565"/>
        <dbReference type="Rhea" id="RHEA-COMP:9566"/>
        <dbReference type="ChEBI" id="CHEBI:15378"/>
        <dbReference type="ChEBI" id="CHEBI:16389"/>
        <dbReference type="ChEBI" id="CHEBI:17976"/>
        <dbReference type="ChEBI" id="CHEBI:57540"/>
        <dbReference type="ChEBI" id="CHEBI:57945"/>
        <dbReference type="EC" id="7.1.1.2"/>
    </reaction>
</comment>
<reference evidence="19" key="1">
    <citation type="journal article" date="2010" name="BMC Genomics">
        <title>Sessile snails, dynamic genomes: gene rearrangements within the mitochondrial genome of a family of caenogastropod molluscs.</title>
        <authorList>
            <person name="Rawlings T.A."/>
            <person name="MacInnis M.J."/>
            <person name="Bieler R."/>
            <person name="Boore J.L."/>
            <person name="Collins T.M."/>
        </authorList>
    </citation>
    <scope>NUCLEOTIDE SEQUENCE</scope>
    <source>
        <tissue evidence="19">Foot</tissue>
    </source>
</reference>
<dbReference type="InterPro" id="IPR050175">
    <property type="entry name" value="Complex_I_Subunit_2"/>
</dbReference>
<keyword evidence="12 17" id="KW-0520">NAD</keyword>
<dbReference type="EC" id="7.1.1.2" evidence="3 17"/>
<evidence type="ECO:0000256" key="11">
    <source>
        <dbReference type="ARBA" id="ARBA00022989"/>
    </source>
</evidence>
<evidence type="ECO:0000256" key="12">
    <source>
        <dbReference type="ARBA" id="ARBA00023027"/>
    </source>
</evidence>
<evidence type="ECO:0000256" key="3">
    <source>
        <dbReference type="ARBA" id="ARBA00012944"/>
    </source>
</evidence>
<evidence type="ECO:0000256" key="2">
    <source>
        <dbReference type="ARBA" id="ARBA00007012"/>
    </source>
</evidence>
<feature type="transmembrane region" description="Helical" evidence="17">
    <location>
        <begin position="29"/>
        <end position="49"/>
    </location>
</feature>
<feature type="transmembrane region" description="Helical" evidence="17">
    <location>
        <begin position="203"/>
        <end position="222"/>
    </location>
</feature>